<dbReference type="InterPro" id="IPR013830">
    <property type="entry name" value="SGNH_hydro"/>
</dbReference>
<reference evidence="2 3" key="1">
    <citation type="submission" date="2021-03" db="EMBL/GenBank/DDBJ databases">
        <title>Aliifodinibius sp. nov., a new bacterium isolated from saline soil.</title>
        <authorList>
            <person name="Galisteo C."/>
            <person name="De La Haba R."/>
            <person name="Sanchez-Porro C."/>
            <person name="Ventosa A."/>
        </authorList>
    </citation>
    <scope>NUCLEOTIDE SEQUENCE [LARGE SCALE GENOMIC DNA]</scope>
    <source>
        <strain evidence="2 3">1BSP15-2V2</strain>
    </source>
</reference>
<comment type="caution">
    <text evidence="2">The sequence shown here is derived from an EMBL/GenBank/DDBJ whole genome shotgun (WGS) entry which is preliminary data.</text>
</comment>
<protein>
    <submittedName>
        <fullName evidence="2">SGNH/GDSL hydrolase family protein</fullName>
    </submittedName>
</protein>
<dbReference type="InterPro" id="IPR019546">
    <property type="entry name" value="TAT_signal_bac_arc"/>
</dbReference>
<keyword evidence="2" id="KW-0378">Hydrolase</keyword>
<dbReference type="Proteomes" id="UP001207918">
    <property type="component" value="Unassembled WGS sequence"/>
</dbReference>
<dbReference type="PANTHER" id="PTHR30383:SF5">
    <property type="entry name" value="SGNH HYDROLASE-TYPE ESTERASE DOMAIN-CONTAINING PROTEIN"/>
    <property type="match status" value="1"/>
</dbReference>
<name>A0ABT3PT81_9BACT</name>
<dbReference type="SUPFAM" id="SSF52266">
    <property type="entry name" value="SGNH hydrolase"/>
    <property type="match status" value="1"/>
</dbReference>
<dbReference type="NCBIfam" id="TIGR01409">
    <property type="entry name" value="TAT_signal_seq"/>
    <property type="match status" value="1"/>
</dbReference>
<organism evidence="2 3">
    <name type="scientific">Fodinibius salsisoli</name>
    <dbReference type="NCBI Taxonomy" id="2820877"/>
    <lineage>
        <taxon>Bacteria</taxon>
        <taxon>Pseudomonadati</taxon>
        <taxon>Balneolota</taxon>
        <taxon>Balneolia</taxon>
        <taxon>Balneolales</taxon>
        <taxon>Balneolaceae</taxon>
        <taxon>Fodinibius</taxon>
    </lineage>
</organism>
<dbReference type="InterPro" id="IPR051532">
    <property type="entry name" value="Ester_Hydrolysis_Enzymes"/>
</dbReference>
<evidence type="ECO:0000259" key="1">
    <source>
        <dbReference type="Pfam" id="PF13472"/>
    </source>
</evidence>
<evidence type="ECO:0000313" key="3">
    <source>
        <dbReference type="Proteomes" id="UP001207918"/>
    </source>
</evidence>
<dbReference type="Pfam" id="PF13472">
    <property type="entry name" value="Lipase_GDSL_2"/>
    <property type="match status" value="1"/>
</dbReference>
<dbReference type="Gene3D" id="3.40.50.1110">
    <property type="entry name" value="SGNH hydrolase"/>
    <property type="match status" value="1"/>
</dbReference>
<dbReference type="InterPro" id="IPR036514">
    <property type="entry name" value="SGNH_hydro_sf"/>
</dbReference>
<dbReference type="EMBL" id="JAGGJA010000022">
    <property type="protein sequence ID" value="MCW9709074.1"/>
    <property type="molecule type" value="Genomic_DNA"/>
</dbReference>
<dbReference type="GO" id="GO:0016787">
    <property type="term" value="F:hydrolase activity"/>
    <property type="evidence" value="ECO:0007669"/>
    <property type="project" value="UniProtKB-KW"/>
</dbReference>
<sequence length="253" mass="28050">MDYTRRNFLQAITTATIGATGATIWPSGSWKDDAAGSQKFDIIEENATILFQGDSITDAGRDKENHGANQGLGGGYAFLATAQLRHTLAARSISCYNRGISGNKVFQLADRWQEEALALKPDVLSILIGVNDFWHTLNDYDGTVEVYEQDLRALLTRTKEQLPDVTLVIGEPFVVLEGSAVSEEEWMPDFKDYQQVAKEIARDFEAGFIPYQSIFDEASKEVEPTYWTGDGVHPSLAGSQLMAEAWLQTVNKM</sequence>
<keyword evidence="3" id="KW-1185">Reference proteome</keyword>
<gene>
    <name evidence="2" type="ORF">J6I44_19595</name>
</gene>
<dbReference type="PANTHER" id="PTHR30383">
    <property type="entry name" value="THIOESTERASE 1/PROTEASE 1/LYSOPHOSPHOLIPASE L1"/>
    <property type="match status" value="1"/>
</dbReference>
<feature type="domain" description="SGNH hydrolase-type esterase" evidence="1">
    <location>
        <begin position="53"/>
        <end position="241"/>
    </location>
</feature>
<evidence type="ECO:0000313" key="2">
    <source>
        <dbReference type="EMBL" id="MCW9709074.1"/>
    </source>
</evidence>
<proteinExistence type="predicted"/>
<dbReference type="RefSeq" id="WP_265767940.1">
    <property type="nucleotide sequence ID" value="NZ_JAGGJA010000022.1"/>
</dbReference>
<accession>A0ABT3PT81</accession>
<dbReference type="CDD" id="cd01834">
    <property type="entry name" value="SGNH_hydrolase_like_2"/>
    <property type="match status" value="1"/>
</dbReference>